<keyword evidence="4" id="KW-0804">Transcription</keyword>
<evidence type="ECO:0000256" key="4">
    <source>
        <dbReference type="ARBA" id="ARBA00023163"/>
    </source>
</evidence>
<organism evidence="6 7">
    <name type="scientific">Methylobacterium symbioticum</name>
    <dbReference type="NCBI Taxonomy" id="2584084"/>
    <lineage>
        <taxon>Bacteria</taxon>
        <taxon>Pseudomonadati</taxon>
        <taxon>Pseudomonadota</taxon>
        <taxon>Alphaproteobacteria</taxon>
        <taxon>Hyphomicrobiales</taxon>
        <taxon>Methylobacteriaceae</taxon>
        <taxon>Methylobacterium</taxon>
    </lineage>
</organism>
<dbReference type="GO" id="GO:0043565">
    <property type="term" value="F:sequence-specific DNA binding"/>
    <property type="evidence" value="ECO:0007669"/>
    <property type="project" value="TreeGrafter"/>
</dbReference>
<evidence type="ECO:0000313" key="7">
    <source>
        <dbReference type="Proteomes" id="UP000410984"/>
    </source>
</evidence>
<evidence type="ECO:0000256" key="2">
    <source>
        <dbReference type="ARBA" id="ARBA00023015"/>
    </source>
</evidence>
<dbReference type="AlphaFoldDB" id="A0A509EBU8"/>
<evidence type="ECO:0000256" key="1">
    <source>
        <dbReference type="ARBA" id="ARBA00009437"/>
    </source>
</evidence>
<dbReference type="GO" id="GO:0003700">
    <property type="term" value="F:DNA-binding transcription factor activity"/>
    <property type="evidence" value="ECO:0007669"/>
    <property type="project" value="InterPro"/>
</dbReference>
<proteinExistence type="inferred from homology"/>
<keyword evidence="2" id="KW-0805">Transcription regulation</keyword>
<dbReference type="InterPro" id="IPR000847">
    <property type="entry name" value="LysR_HTH_N"/>
</dbReference>
<comment type="similarity">
    <text evidence="1">Belongs to the LysR transcriptional regulatory family.</text>
</comment>
<dbReference type="SUPFAM" id="SSF46785">
    <property type="entry name" value="Winged helix' DNA-binding domain"/>
    <property type="match status" value="1"/>
</dbReference>
<keyword evidence="7" id="KW-1185">Reference proteome</keyword>
<evidence type="ECO:0000313" key="6">
    <source>
        <dbReference type="EMBL" id="VUD71640.1"/>
    </source>
</evidence>
<dbReference type="RefSeq" id="WP_142583022.1">
    <property type="nucleotide sequence ID" value="NZ_CABFPH010000026.1"/>
</dbReference>
<dbReference type="PANTHER" id="PTHR30537">
    <property type="entry name" value="HTH-TYPE TRANSCRIPTIONAL REGULATOR"/>
    <property type="match status" value="1"/>
</dbReference>
<dbReference type="PROSITE" id="PS50931">
    <property type="entry name" value="HTH_LYSR"/>
    <property type="match status" value="1"/>
</dbReference>
<reference evidence="6 7" key="1">
    <citation type="submission" date="2019-06" db="EMBL/GenBank/DDBJ databases">
        <authorList>
            <person name="Rodrigo-Torres L."/>
            <person name="Arahal R. D."/>
            <person name="Lucena T."/>
        </authorList>
    </citation>
    <scope>NUCLEOTIDE SEQUENCE [LARGE SCALE GENOMIC DNA]</scope>
    <source>
        <strain evidence="6 7">SB0023/3</strain>
    </source>
</reference>
<dbReference type="PANTHER" id="PTHR30537:SF3">
    <property type="entry name" value="TRANSCRIPTIONAL REGULATORY PROTEIN"/>
    <property type="match status" value="1"/>
</dbReference>
<dbReference type="OrthoDB" id="9787460at2"/>
<dbReference type="Proteomes" id="UP000410984">
    <property type="component" value="Unassembled WGS sequence"/>
</dbReference>
<dbReference type="Pfam" id="PF03466">
    <property type="entry name" value="LysR_substrate"/>
    <property type="match status" value="1"/>
</dbReference>
<dbReference type="Gene3D" id="3.40.190.290">
    <property type="match status" value="1"/>
</dbReference>
<dbReference type="Pfam" id="PF00126">
    <property type="entry name" value="HTH_1"/>
    <property type="match status" value="1"/>
</dbReference>
<dbReference type="InterPro" id="IPR058163">
    <property type="entry name" value="LysR-type_TF_proteobact-type"/>
</dbReference>
<keyword evidence="3" id="KW-0238">DNA-binding</keyword>
<dbReference type="PRINTS" id="PR00039">
    <property type="entry name" value="HTHLYSR"/>
</dbReference>
<dbReference type="InterPro" id="IPR036388">
    <property type="entry name" value="WH-like_DNA-bd_sf"/>
</dbReference>
<dbReference type="InterPro" id="IPR005119">
    <property type="entry name" value="LysR_subst-bd"/>
</dbReference>
<dbReference type="SUPFAM" id="SSF53850">
    <property type="entry name" value="Periplasmic binding protein-like II"/>
    <property type="match status" value="1"/>
</dbReference>
<dbReference type="GO" id="GO:0006351">
    <property type="term" value="P:DNA-templated transcription"/>
    <property type="evidence" value="ECO:0007669"/>
    <property type="project" value="TreeGrafter"/>
</dbReference>
<sequence>MSASAIDWEDQKTFLAVLDGGSLSDAARRLGLAQPTVRRRIEALERALGTALFTRSPNGLAATEQARVLAEYVRSMARASDAFVRAASDPPGRIGGTVRITASEFVGITLLPRMLAPLRRAHPDLRVELALSNAAADMLGQEADIAVRMSQPSQDALVAKRVGTIPLCFFAHRGYVAWRGSPADLAALAAHDLIGPDRASADLALLASLAPTMARAAVAIRTDSHVAQHAAIRAGLGIGVLQEPVGRADPCLVPVLPGLVLHRLETWIVTHEDLRGTPRVAVTFDHLVAAFTDYARHGLAELEDA</sequence>
<evidence type="ECO:0000259" key="5">
    <source>
        <dbReference type="PROSITE" id="PS50931"/>
    </source>
</evidence>
<dbReference type="Gene3D" id="1.10.10.10">
    <property type="entry name" value="Winged helix-like DNA-binding domain superfamily/Winged helix DNA-binding domain"/>
    <property type="match status" value="1"/>
</dbReference>
<gene>
    <name evidence="6" type="primary">pgrR_2</name>
    <name evidence="6" type="ORF">MET9862_02224</name>
</gene>
<protein>
    <submittedName>
        <fullName evidence="6">HTH-type transcriptional regulator PgrR</fullName>
    </submittedName>
</protein>
<accession>A0A509EBU8</accession>
<name>A0A509EBU8_9HYPH</name>
<dbReference type="InterPro" id="IPR036390">
    <property type="entry name" value="WH_DNA-bd_sf"/>
</dbReference>
<dbReference type="EMBL" id="CABFPH010000026">
    <property type="protein sequence ID" value="VUD71640.1"/>
    <property type="molecule type" value="Genomic_DNA"/>
</dbReference>
<feature type="domain" description="HTH lysR-type" evidence="5">
    <location>
        <begin position="6"/>
        <end position="63"/>
    </location>
</feature>
<evidence type="ECO:0000256" key="3">
    <source>
        <dbReference type="ARBA" id="ARBA00023125"/>
    </source>
</evidence>